<sequence>MPHFDYACLALIDISASLDIKLRRLLNACIRYIFQLPSDAALRPYYTRLDWLLSSQRRDYFLNILTFKVLNGLCPDYISNLYHWTGNEVRRSARIAGGAPTIEVPFADSSTLKSGFFIRAANAWNALPAQLRSSGSLASFKSLLGYYLRRHHNAQ</sequence>
<name>A0A6H5IPN2_9HYME</name>
<accession>A0A6H5IPN2</accession>
<evidence type="ECO:0000313" key="1">
    <source>
        <dbReference type="EMBL" id="CAB0039502.1"/>
    </source>
</evidence>
<gene>
    <name evidence="1" type="ORF">TBRA_LOCUS11243</name>
</gene>
<dbReference type="Proteomes" id="UP000479190">
    <property type="component" value="Unassembled WGS sequence"/>
</dbReference>
<protein>
    <submittedName>
        <fullName evidence="1">Uncharacterized protein</fullName>
    </submittedName>
</protein>
<reference evidence="1 2" key="1">
    <citation type="submission" date="2020-02" db="EMBL/GenBank/DDBJ databases">
        <authorList>
            <person name="Ferguson B K."/>
        </authorList>
    </citation>
    <scope>NUCLEOTIDE SEQUENCE [LARGE SCALE GENOMIC DNA]</scope>
</reference>
<dbReference type="OrthoDB" id="7694116at2759"/>
<dbReference type="AlphaFoldDB" id="A0A6H5IPN2"/>
<dbReference type="EMBL" id="CADCXV010000964">
    <property type="protein sequence ID" value="CAB0039502.1"/>
    <property type="molecule type" value="Genomic_DNA"/>
</dbReference>
<organism evidence="1 2">
    <name type="scientific">Trichogramma brassicae</name>
    <dbReference type="NCBI Taxonomy" id="86971"/>
    <lineage>
        <taxon>Eukaryota</taxon>
        <taxon>Metazoa</taxon>
        <taxon>Ecdysozoa</taxon>
        <taxon>Arthropoda</taxon>
        <taxon>Hexapoda</taxon>
        <taxon>Insecta</taxon>
        <taxon>Pterygota</taxon>
        <taxon>Neoptera</taxon>
        <taxon>Endopterygota</taxon>
        <taxon>Hymenoptera</taxon>
        <taxon>Apocrita</taxon>
        <taxon>Proctotrupomorpha</taxon>
        <taxon>Chalcidoidea</taxon>
        <taxon>Trichogrammatidae</taxon>
        <taxon>Trichogramma</taxon>
    </lineage>
</organism>
<evidence type="ECO:0000313" key="2">
    <source>
        <dbReference type="Proteomes" id="UP000479190"/>
    </source>
</evidence>
<proteinExistence type="predicted"/>
<keyword evidence="2" id="KW-1185">Reference proteome</keyword>